<keyword evidence="6" id="KW-1185">Reference proteome</keyword>
<dbReference type="Pfam" id="PF00620">
    <property type="entry name" value="RhoGAP"/>
    <property type="match status" value="1"/>
</dbReference>
<sequence>MANNALNALWNRLQPEQGAMPGIVDDYQLPPMCQKVEQTVEPLQTGLEKIGKRLDKCAVKQKPDEALAEAFRLAGDNLGAGAPQLSCLLQALYETESSQLRSRAHMYEQLTAVTRDKFKPRENTLKAVSKQKRDINKLTEDLAKTKKRLAQQQQQQPQTQQQQQAIEDLRADLSDKVAELRRQRDVYSENLMSVAHLHSECCSDLQAMLRARLAYHQECAKILAEKDRQLEAELARISRTSGPCYRIDLDEHLKTTERQIAYVLEVCVHALNKPAVLAEEGLFRTNGSASSVQKLESFLNLMQAEENIAEFEPSAICGALKKYLKQLPVPLIGSGELIDRWLVACQLTDQDRRSEALLACCQQLESTRPHYYRNLRYLIKFLVRVAALQDKNKMSPKNLGICIGPNIFYSCGQASQMNEMDAANTGSQLIENLIGQHEKLLGLEEPDFGAADSPLECRTPTQPLQSPLLSPQRLLGDSGQPQRPPPPRKPSLGTISLDSVDGPAPPAAAKNGDSANRPQRPKPPPLPSQNKQQQQQQPESKQQPSEANQEQTAAKQKQIGVKKQHSEAKQPEANQQQAEVKQKQPKASKQQSEERQQQPQSEVKQKQPKASKQQSEERQQQPQSEVKQKQPEFEKQHSEAKQPEANQRQAEVNQKQPEVKKQQSEAKPQQQTEAKRQTPPQLPRRPQQAAESSQQAATPAAPATPSRVGLDGAFQLPRPSGPPPPPPPTPPAQLQPQQLGATDTEAPPAAASPSVKKRAAPQPPRPPPPSVAAAAAAASAASAAAPPADSSRL</sequence>
<dbReference type="Gene3D" id="1.20.1270.60">
    <property type="entry name" value="Arfaptin homology (AH) domain/BAR domain"/>
    <property type="match status" value="1"/>
</dbReference>
<dbReference type="GO" id="GO:0005096">
    <property type="term" value="F:GTPase activator activity"/>
    <property type="evidence" value="ECO:0007669"/>
    <property type="project" value="UniProtKB-KW"/>
</dbReference>
<dbReference type="SUPFAM" id="SSF48350">
    <property type="entry name" value="GTPase activation domain, GAP"/>
    <property type="match status" value="1"/>
</dbReference>
<organism evidence="5 6">
    <name type="scientific">Macrostomum lignano</name>
    <dbReference type="NCBI Taxonomy" id="282301"/>
    <lineage>
        <taxon>Eukaryota</taxon>
        <taxon>Metazoa</taxon>
        <taxon>Spiralia</taxon>
        <taxon>Lophotrochozoa</taxon>
        <taxon>Platyhelminthes</taxon>
        <taxon>Rhabditophora</taxon>
        <taxon>Macrostomorpha</taxon>
        <taxon>Macrostomida</taxon>
        <taxon>Macrostomidae</taxon>
        <taxon>Macrostomum</taxon>
    </lineage>
</organism>
<dbReference type="PANTHER" id="PTHR14130">
    <property type="entry name" value="3BP-1 RELATED RHOGAP"/>
    <property type="match status" value="1"/>
</dbReference>
<feature type="compositionally biased region" description="Polar residues" evidence="3">
    <location>
        <begin position="546"/>
        <end position="555"/>
    </location>
</feature>
<name>A0A267EWR9_9PLAT</name>
<evidence type="ECO:0000313" key="6">
    <source>
        <dbReference type="Proteomes" id="UP000215902"/>
    </source>
</evidence>
<dbReference type="PROSITE" id="PS50238">
    <property type="entry name" value="RHOGAP"/>
    <property type="match status" value="1"/>
</dbReference>
<feature type="region of interest" description="Disordered" evidence="3">
    <location>
        <begin position="447"/>
        <end position="793"/>
    </location>
</feature>
<feature type="domain" description="Rho-GAP" evidence="4">
    <location>
        <begin position="247"/>
        <end position="441"/>
    </location>
</feature>
<keyword evidence="1" id="KW-0343">GTPase activation</keyword>
<dbReference type="SUPFAM" id="SSF103657">
    <property type="entry name" value="BAR/IMD domain-like"/>
    <property type="match status" value="1"/>
</dbReference>
<dbReference type="OrthoDB" id="6260642at2759"/>
<dbReference type="InterPro" id="IPR047165">
    <property type="entry name" value="RHG17/44/SH3BP1-like"/>
</dbReference>
<dbReference type="GO" id="GO:0007165">
    <property type="term" value="P:signal transduction"/>
    <property type="evidence" value="ECO:0007669"/>
    <property type="project" value="InterPro"/>
</dbReference>
<comment type="caution">
    <text evidence="5">The sequence shown here is derived from an EMBL/GenBank/DDBJ whole genome shotgun (WGS) entry which is preliminary data.</text>
</comment>
<dbReference type="Proteomes" id="UP000215902">
    <property type="component" value="Unassembled WGS sequence"/>
</dbReference>
<feature type="compositionally biased region" description="Pro residues" evidence="3">
    <location>
        <begin position="719"/>
        <end position="733"/>
    </location>
</feature>
<dbReference type="GO" id="GO:0035020">
    <property type="term" value="P:regulation of Rac protein signal transduction"/>
    <property type="evidence" value="ECO:0007669"/>
    <property type="project" value="TreeGrafter"/>
</dbReference>
<feature type="compositionally biased region" description="Low complexity" evidence="3">
    <location>
        <begin position="597"/>
        <end position="613"/>
    </location>
</feature>
<reference evidence="5 6" key="1">
    <citation type="submission" date="2017-06" db="EMBL/GenBank/DDBJ databases">
        <title>A platform for efficient transgenesis in Macrostomum lignano, a flatworm model organism for stem cell research.</title>
        <authorList>
            <person name="Berezikov E."/>
        </authorList>
    </citation>
    <scope>NUCLEOTIDE SEQUENCE [LARGE SCALE GENOMIC DNA]</scope>
    <source>
        <strain evidence="5">DV1</strain>
        <tissue evidence="5">Whole organism</tissue>
    </source>
</reference>
<evidence type="ECO:0000259" key="4">
    <source>
        <dbReference type="PROSITE" id="PS50238"/>
    </source>
</evidence>
<feature type="compositionally biased region" description="Low complexity" evidence="3">
    <location>
        <begin position="684"/>
        <end position="706"/>
    </location>
</feature>
<dbReference type="InterPro" id="IPR008936">
    <property type="entry name" value="Rho_GTPase_activation_prot"/>
</dbReference>
<feature type="coiled-coil region" evidence="2">
    <location>
        <begin position="121"/>
        <end position="190"/>
    </location>
</feature>
<dbReference type="InterPro" id="IPR027267">
    <property type="entry name" value="AH/BAR_dom_sf"/>
</dbReference>
<gene>
    <name evidence="5" type="ORF">BOX15_Mlig021170g1</name>
</gene>
<protein>
    <recommendedName>
        <fullName evidence="4">Rho-GAP domain-containing protein</fullName>
    </recommendedName>
</protein>
<evidence type="ECO:0000313" key="5">
    <source>
        <dbReference type="EMBL" id="PAA65950.1"/>
    </source>
</evidence>
<evidence type="ECO:0000256" key="1">
    <source>
        <dbReference type="ARBA" id="ARBA00022468"/>
    </source>
</evidence>
<dbReference type="PANTHER" id="PTHR14130:SF14">
    <property type="entry name" value="RHO GTPASE-ACTIVATING PROTEIN 92B"/>
    <property type="match status" value="1"/>
</dbReference>
<dbReference type="EMBL" id="NIVC01001604">
    <property type="protein sequence ID" value="PAA65950.1"/>
    <property type="molecule type" value="Genomic_DNA"/>
</dbReference>
<evidence type="ECO:0000256" key="2">
    <source>
        <dbReference type="SAM" id="Coils"/>
    </source>
</evidence>
<feature type="compositionally biased region" description="Basic and acidic residues" evidence="3">
    <location>
        <begin position="626"/>
        <end position="642"/>
    </location>
</feature>
<feature type="compositionally biased region" description="Low complexity" evidence="3">
    <location>
        <begin position="458"/>
        <end position="475"/>
    </location>
</feature>
<proteinExistence type="predicted"/>
<dbReference type="AlphaFoldDB" id="A0A267EWR9"/>
<dbReference type="GO" id="GO:0032956">
    <property type="term" value="P:regulation of actin cytoskeleton organization"/>
    <property type="evidence" value="ECO:0007669"/>
    <property type="project" value="TreeGrafter"/>
</dbReference>
<accession>A0A267EWR9</accession>
<dbReference type="SMART" id="SM00324">
    <property type="entry name" value="RhoGAP"/>
    <property type="match status" value="1"/>
</dbReference>
<dbReference type="STRING" id="282301.A0A267EWR9"/>
<dbReference type="Gene3D" id="1.10.555.10">
    <property type="entry name" value="Rho GTPase activation protein"/>
    <property type="match status" value="1"/>
</dbReference>
<feature type="compositionally biased region" description="Pro residues" evidence="3">
    <location>
        <begin position="761"/>
        <end position="770"/>
    </location>
</feature>
<evidence type="ECO:0000256" key="3">
    <source>
        <dbReference type="SAM" id="MobiDB-lite"/>
    </source>
</evidence>
<feature type="compositionally biased region" description="Polar residues" evidence="3">
    <location>
        <begin position="644"/>
        <end position="656"/>
    </location>
</feature>
<keyword evidence="2" id="KW-0175">Coiled coil</keyword>
<feature type="compositionally biased region" description="Low complexity" evidence="3">
    <location>
        <begin position="771"/>
        <end position="793"/>
    </location>
</feature>
<feature type="compositionally biased region" description="Low complexity" evidence="3">
    <location>
        <begin position="528"/>
        <end position="545"/>
    </location>
</feature>
<dbReference type="InterPro" id="IPR000198">
    <property type="entry name" value="RhoGAP_dom"/>
</dbReference>